<sequence>MVRNNGEIIRVMMAVNMKKGNSWRVRIDRQTQQLRFKDDSSVTSHELFIIAISRKNKMLRSDDDEEGGGGVIQDDGEKENCAGIEIVVSGVLPAAVVWFIAKLIGRSGSIEESEDNIISVFCLKLANSQLACLEVGFNEPVLCISTYYLCWTRIVSHQANDLVMIV</sequence>
<dbReference type="Proteomes" id="UP000054721">
    <property type="component" value="Unassembled WGS sequence"/>
</dbReference>
<organism evidence="1 2">
    <name type="scientific">Trichinella nativa</name>
    <dbReference type="NCBI Taxonomy" id="6335"/>
    <lineage>
        <taxon>Eukaryota</taxon>
        <taxon>Metazoa</taxon>
        <taxon>Ecdysozoa</taxon>
        <taxon>Nematoda</taxon>
        <taxon>Enoplea</taxon>
        <taxon>Dorylaimia</taxon>
        <taxon>Trichinellida</taxon>
        <taxon>Trichinellidae</taxon>
        <taxon>Trichinella</taxon>
    </lineage>
</organism>
<reference evidence="1 2" key="1">
    <citation type="submission" date="2015-05" db="EMBL/GenBank/DDBJ databases">
        <title>Evolution of Trichinella species and genotypes.</title>
        <authorList>
            <person name="Korhonen P.K."/>
            <person name="Edoardo P."/>
            <person name="Giuseppe L.R."/>
            <person name="Gasser R.B."/>
        </authorList>
    </citation>
    <scope>NUCLEOTIDE SEQUENCE [LARGE SCALE GENOMIC DNA]</scope>
    <source>
        <strain evidence="1">ISS10</strain>
    </source>
</reference>
<accession>A0A0V1L0H3</accession>
<proteinExistence type="predicted"/>
<gene>
    <name evidence="1" type="ORF">T02_8176</name>
</gene>
<dbReference type="AlphaFoldDB" id="A0A0V1L0H3"/>
<protein>
    <submittedName>
        <fullName evidence="1">Uncharacterized protein</fullName>
    </submittedName>
</protein>
<dbReference type="EMBL" id="JYDW01000175">
    <property type="protein sequence ID" value="KRZ53048.1"/>
    <property type="molecule type" value="Genomic_DNA"/>
</dbReference>
<comment type="caution">
    <text evidence="1">The sequence shown here is derived from an EMBL/GenBank/DDBJ whole genome shotgun (WGS) entry which is preliminary data.</text>
</comment>
<evidence type="ECO:0000313" key="2">
    <source>
        <dbReference type="Proteomes" id="UP000054721"/>
    </source>
</evidence>
<dbReference type="OrthoDB" id="5920509at2759"/>
<keyword evidence="2" id="KW-1185">Reference proteome</keyword>
<name>A0A0V1L0H3_9BILA</name>
<evidence type="ECO:0000313" key="1">
    <source>
        <dbReference type="EMBL" id="KRZ53048.1"/>
    </source>
</evidence>